<reference evidence="3 4" key="1">
    <citation type="submission" date="2018-09" db="EMBL/GenBank/DDBJ databases">
        <authorList>
            <person name="Peiro R."/>
            <person name="Begona"/>
            <person name="Cbmso G."/>
            <person name="Lopez M."/>
            <person name="Gonzalez S."/>
        </authorList>
    </citation>
    <scope>NUCLEOTIDE SEQUENCE [LARGE SCALE GENOMIC DNA]</scope>
</reference>
<feature type="region of interest" description="Disordered" evidence="1">
    <location>
        <begin position="183"/>
        <end position="252"/>
    </location>
</feature>
<name>A0A3P3Z7U0_LEIBR</name>
<feature type="compositionally biased region" description="Gly residues" evidence="1">
    <location>
        <begin position="214"/>
        <end position="227"/>
    </location>
</feature>
<feature type="region of interest" description="Disordered" evidence="1">
    <location>
        <begin position="27"/>
        <end position="46"/>
    </location>
</feature>
<feature type="compositionally biased region" description="Polar residues" evidence="1">
    <location>
        <begin position="236"/>
        <end position="252"/>
    </location>
</feature>
<sequence>MERRRGRVAASTVTVTIMAAVGEAIANTTHTSTPSSTESTVPPNSPMRTAEWTIDSAVLWLVTVFYFTVSATALAYFVARWRRRVYGTDRVLLRGGFRTDSSGAGANTNAVNEGLLSTISAVIERAASSTALAGAAAWQRSEIAQLLNASYSCGARHGGVGAASGGRRGRSWLGGFAPFLPGSRARSATAKRNKQKSDDGHGDSEALPTVWCEGAGGGGTNPGGAVGGSAVPSSSMGLTMTAREQQQQRSEG</sequence>
<evidence type="ECO:0000313" key="3">
    <source>
        <dbReference type="EMBL" id="SYZ66277.1"/>
    </source>
</evidence>
<protein>
    <submittedName>
        <fullName evidence="3">Hypothetical_protein</fullName>
    </submittedName>
</protein>
<feature type="transmembrane region" description="Helical" evidence="2">
    <location>
        <begin position="57"/>
        <end position="79"/>
    </location>
</feature>
<accession>A0A3P3Z7U0</accession>
<evidence type="ECO:0000313" key="4">
    <source>
        <dbReference type="Proteomes" id="UP000319462"/>
    </source>
</evidence>
<gene>
    <name evidence="3" type="ORF">LBRM2904_24.1160</name>
</gene>
<dbReference type="AlphaFoldDB" id="A0A3P3Z7U0"/>
<dbReference type="Proteomes" id="UP000319462">
    <property type="component" value="Chromosome 24"/>
</dbReference>
<feature type="compositionally biased region" description="Basic and acidic residues" evidence="1">
    <location>
        <begin position="195"/>
        <end position="204"/>
    </location>
</feature>
<keyword evidence="2" id="KW-1133">Transmembrane helix</keyword>
<feature type="compositionally biased region" description="Low complexity" evidence="1">
    <location>
        <begin position="28"/>
        <end position="42"/>
    </location>
</feature>
<organism evidence="3 4">
    <name type="scientific">Leishmania braziliensis MHOM/BR/75/M2904</name>
    <dbReference type="NCBI Taxonomy" id="420245"/>
    <lineage>
        <taxon>Eukaryota</taxon>
        <taxon>Discoba</taxon>
        <taxon>Euglenozoa</taxon>
        <taxon>Kinetoplastea</taxon>
        <taxon>Metakinetoplastina</taxon>
        <taxon>Trypanosomatida</taxon>
        <taxon>Trypanosomatidae</taxon>
        <taxon>Leishmaniinae</taxon>
        <taxon>Leishmania</taxon>
        <taxon>Leishmania braziliensis species complex</taxon>
    </lineage>
</organism>
<proteinExistence type="predicted"/>
<keyword evidence="2" id="KW-0812">Transmembrane</keyword>
<dbReference type="EMBL" id="LS997623">
    <property type="protein sequence ID" value="SYZ66277.1"/>
    <property type="molecule type" value="Genomic_DNA"/>
</dbReference>
<evidence type="ECO:0000256" key="2">
    <source>
        <dbReference type="SAM" id="Phobius"/>
    </source>
</evidence>
<evidence type="ECO:0000256" key="1">
    <source>
        <dbReference type="SAM" id="MobiDB-lite"/>
    </source>
</evidence>
<keyword evidence="2" id="KW-0472">Membrane</keyword>